<accession>A0A2P6RDI5</accession>
<reference evidence="1 2" key="1">
    <citation type="journal article" date="2018" name="Nat. Genet.">
        <title>The Rosa genome provides new insights in the design of modern roses.</title>
        <authorList>
            <person name="Bendahmane M."/>
        </authorList>
    </citation>
    <scope>NUCLEOTIDE SEQUENCE [LARGE SCALE GENOMIC DNA]</scope>
    <source>
        <strain evidence="2">cv. Old Blush</strain>
    </source>
</reference>
<comment type="caution">
    <text evidence="1">The sequence shown here is derived from an EMBL/GenBank/DDBJ whole genome shotgun (WGS) entry which is preliminary data.</text>
</comment>
<gene>
    <name evidence="1" type="ORF">RchiOBHm_Chr3g0479731</name>
</gene>
<name>A0A2P6RDI5_ROSCH</name>
<sequence>MYGGYSRWAWRVTMITQVLGLYNTGVGSYKVLLREVINLESSMVFCVVDNDF</sequence>
<keyword evidence="2" id="KW-1185">Reference proteome</keyword>
<dbReference type="AlphaFoldDB" id="A0A2P6RDI5"/>
<dbReference type="Proteomes" id="UP000238479">
    <property type="component" value="Chromosome 3"/>
</dbReference>
<dbReference type="Gramene" id="PRQ44480">
    <property type="protein sequence ID" value="PRQ44480"/>
    <property type="gene ID" value="RchiOBHm_Chr3g0479731"/>
</dbReference>
<evidence type="ECO:0000313" key="2">
    <source>
        <dbReference type="Proteomes" id="UP000238479"/>
    </source>
</evidence>
<dbReference type="EMBL" id="PDCK01000041">
    <property type="protein sequence ID" value="PRQ44480.1"/>
    <property type="molecule type" value="Genomic_DNA"/>
</dbReference>
<protein>
    <submittedName>
        <fullName evidence="1">Uncharacterized protein</fullName>
    </submittedName>
</protein>
<evidence type="ECO:0000313" key="1">
    <source>
        <dbReference type="EMBL" id="PRQ44480.1"/>
    </source>
</evidence>
<organism evidence="1 2">
    <name type="scientific">Rosa chinensis</name>
    <name type="common">China rose</name>
    <dbReference type="NCBI Taxonomy" id="74649"/>
    <lineage>
        <taxon>Eukaryota</taxon>
        <taxon>Viridiplantae</taxon>
        <taxon>Streptophyta</taxon>
        <taxon>Embryophyta</taxon>
        <taxon>Tracheophyta</taxon>
        <taxon>Spermatophyta</taxon>
        <taxon>Magnoliopsida</taxon>
        <taxon>eudicotyledons</taxon>
        <taxon>Gunneridae</taxon>
        <taxon>Pentapetalae</taxon>
        <taxon>rosids</taxon>
        <taxon>fabids</taxon>
        <taxon>Rosales</taxon>
        <taxon>Rosaceae</taxon>
        <taxon>Rosoideae</taxon>
        <taxon>Rosoideae incertae sedis</taxon>
        <taxon>Rosa</taxon>
    </lineage>
</organism>
<proteinExistence type="predicted"/>